<dbReference type="Gene3D" id="1.20.1250.20">
    <property type="entry name" value="MFS general substrate transporter like domains"/>
    <property type="match status" value="2"/>
</dbReference>
<name>A0AAV5S6L8_MAUHU</name>
<reference evidence="5 6" key="1">
    <citation type="journal article" date="2023" name="Elife">
        <title>Identification of key yeast species and microbe-microbe interactions impacting larval growth of Drosophila in the wild.</title>
        <authorList>
            <person name="Mure A."/>
            <person name="Sugiura Y."/>
            <person name="Maeda R."/>
            <person name="Honda K."/>
            <person name="Sakurai N."/>
            <person name="Takahashi Y."/>
            <person name="Watada M."/>
            <person name="Katoh T."/>
            <person name="Gotoh A."/>
            <person name="Gotoh Y."/>
            <person name="Taniguchi I."/>
            <person name="Nakamura K."/>
            <person name="Hayashi T."/>
            <person name="Katayama T."/>
            <person name="Uemura T."/>
            <person name="Hattori Y."/>
        </authorList>
    </citation>
    <scope>NUCLEOTIDE SEQUENCE [LARGE SCALE GENOMIC DNA]</scope>
    <source>
        <strain evidence="5 6">KH-74</strain>
    </source>
</reference>
<comment type="subcellular location">
    <subcellularLocation>
        <location evidence="1">Membrane</location>
        <topology evidence="1">Multi-pass membrane protein</topology>
    </subcellularLocation>
</comment>
<keyword evidence="6" id="KW-1185">Reference proteome</keyword>
<protein>
    <recommendedName>
        <fullName evidence="4">Major facilitator superfamily (MFS) profile domain-containing protein</fullName>
    </recommendedName>
</protein>
<dbReference type="InterPro" id="IPR011701">
    <property type="entry name" value="MFS"/>
</dbReference>
<accession>A0AAV5S6L8</accession>
<dbReference type="PROSITE" id="PS50850">
    <property type="entry name" value="MFS"/>
    <property type="match status" value="1"/>
</dbReference>
<gene>
    <name evidence="5" type="ORF">DAKH74_058390</name>
</gene>
<keyword evidence="3" id="KW-1133">Transmembrane helix</keyword>
<feature type="transmembrane region" description="Helical" evidence="3">
    <location>
        <begin position="80"/>
        <end position="100"/>
    </location>
</feature>
<sequence>MNDPKDTTIVTSDVETRNSIATHSTEERTAAERRRVFRGIATVLAGFLCNFIVFGISFSYGVFQEYYTDPVNGPLKHYSISKVALIGSTATALTYIFGILNSKLLFYFKAPWKVMAIGCVAMTVGLVAASFCNQIYQFILSQGVLYGIGSSFLYMPPVVCAPLFFKKYKAFMMGFLFAGTGVGAFVMSIVTRKLLTEVGWRWSLRILGLITLVVGNLAALLVRVPDGLNFTENKRIINFSSLRSTKVVSQLGASLFQSAGYIIPLIFMSKYANTLSFSNTQGALFIGVNNLANAVFKVIIGFAADRTGRLNMIIFCNLLSTLTIFTLWLIGQRDVFISFVVLYGIFSGAIISLLPTCLIDLFGASQYQALTGLMYFCRGIGSMLGSPIAGVLVKDNGLRTGDYQNAIIYNGVLLAVSTILLGVMRHAYTKENGFKWFI</sequence>
<organism evidence="5 6">
    <name type="scientific">Maudiozyma humilis</name>
    <name type="common">Sour dough yeast</name>
    <name type="synonym">Kazachstania humilis</name>
    <dbReference type="NCBI Taxonomy" id="51915"/>
    <lineage>
        <taxon>Eukaryota</taxon>
        <taxon>Fungi</taxon>
        <taxon>Dikarya</taxon>
        <taxon>Ascomycota</taxon>
        <taxon>Saccharomycotina</taxon>
        <taxon>Saccharomycetes</taxon>
        <taxon>Saccharomycetales</taxon>
        <taxon>Saccharomycetaceae</taxon>
        <taxon>Maudiozyma</taxon>
    </lineage>
</organism>
<keyword evidence="3" id="KW-0812">Transmembrane</keyword>
<dbReference type="InterPro" id="IPR050327">
    <property type="entry name" value="Proton-linked_MCT"/>
</dbReference>
<feature type="transmembrane region" description="Helical" evidence="3">
    <location>
        <begin position="171"/>
        <end position="190"/>
    </location>
</feature>
<evidence type="ECO:0000256" key="2">
    <source>
        <dbReference type="ARBA" id="ARBA00006727"/>
    </source>
</evidence>
<feature type="transmembrane region" description="Helical" evidence="3">
    <location>
        <begin position="245"/>
        <end position="263"/>
    </location>
</feature>
<dbReference type="EMBL" id="BTGD01000027">
    <property type="protein sequence ID" value="GMM59222.1"/>
    <property type="molecule type" value="Genomic_DNA"/>
</dbReference>
<dbReference type="AlphaFoldDB" id="A0AAV5S6L8"/>
<evidence type="ECO:0000256" key="1">
    <source>
        <dbReference type="ARBA" id="ARBA00004141"/>
    </source>
</evidence>
<feature type="transmembrane region" description="Helical" evidence="3">
    <location>
        <begin position="143"/>
        <end position="164"/>
    </location>
</feature>
<keyword evidence="3" id="KW-0472">Membrane</keyword>
<dbReference type="Pfam" id="PF07690">
    <property type="entry name" value="MFS_1"/>
    <property type="match status" value="1"/>
</dbReference>
<dbReference type="PANTHER" id="PTHR11360">
    <property type="entry name" value="MONOCARBOXYLATE TRANSPORTER"/>
    <property type="match status" value="1"/>
</dbReference>
<comment type="similarity">
    <text evidence="2">Belongs to the major facilitator superfamily. Monocarboxylate porter (TC 2.A.1.13) family.</text>
</comment>
<evidence type="ECO:0000259" key="4">
    <source>
        <dbReference type="PROSITE" id="PS50850"/>
    </source>
</evidence>
<dbReference type="GO" id="GO:0016020">
    <property type="term" value="C:membrane"/>
    <property type="evidence" value="ECO:0007669"/>
    <property type="project" value="UniProtKB-SubCell"/>
</dbReference>
<feature type="domain" description="Major facilitator superfamily (MFS) profile" evidence="4">
    <location>
        <begin position="38"/>
        <end position="429"/>
    </location>
</feature>
<comment type="caution">
    <text evidence="5">The sequence shown here is derived from an EMBL/GenBank/DDBJ whole genome shotgun (WGS) entry which is preliminary data.</text>
</comment>
<dbReference type="GO" id="GO:0022857">
    <property type="term" value="F:transmembrane transporter activity"/>
    <property type="evidence" value="ECO:0007669"/>
    <property type="project" value="InterPro"/>
</dbReference>
<feature type="transmembrane region" description="Helical" evidence="3">
    <location>
        <begin position="406"/>
        <end position="428"/>
    </location>
</feature>
<feature type="transmembrane region" description="Helical" evidence="3">
    <location>
        <begin position="283"/>
        <end position="303"/>
    </location>
</feature>
<feature type="transmembrane region" description="Helical" evidence="3">
    <location>
        <begin position="36"/>
        <end position="60"/>
    </location>
</feature>
<evidence type="ECO:0000256" key="3">
    <source>
        <dbReference type="SAM" id="Phobius"/>
    </source>
</evidence>
<feature type="transmembrane region" description="Helical" evidence="3">
    <location>
        <begin position="112"/>
        <end position="131"/>
    </location>
</feature>
<dbReference type="InterPro" id="IPR020846">
    <property type="entry name" value="MFS_dom"/>
</dbReference>
<feature type="transmembrane region" description="Helical" evidence="3">
    <location>
        <begin position="202"/>
        <end position="224"/>
    </location>
</feature>
<evidence type="ECO:0000313" key="6">
    <source>
        <dbReference type="Proteomes" id="UP001377567"/>
    </source>
</evidence>
<dbReference type="PANTHER" id="PTHR11360:SF284">
    <property type="entry name" value="EG:103B4.3 PROTEIN-RELATED"/>
    <property type="match status" value="1"/>
</dbReference>
<dbReference type="InterPro" id="IPR036259">
    <property type="entry name" value="MFS_trans_sf"/>
</dbReference>
<evidence type="ECO:0000313" key="5">
    <source>
        <dbReference type="EMBL" id="GMM59222.1"/>
    </source>
</evidence>
<feature type="transmembrane region" description="Helical" evidence="3">
    <location>
        <begin position="336"/>
        <end position="363"/>
    </location>
</feature>
<proteinExistence type="inferred from homology"/>
<feature type="transmembrane region" description="Helical" evidence="3">
    <location>
        <begin position="375"/>
        <end position="394"/>
    </location>
</feature>
<dbReference type="Proteomes" id="UP001377567">
    <property type="component" value="Unassembled WGS sequence"/>
</dbReference>
<dbReference type="SUPFAM" id="SSF103473">
    <property type="entry name" value="MFS general substrate transporter"/>
    <property type="match status" value="1"/>
</dbReference>
<feature type="transmembrane region" description="Helical" evidence="3">
    <location>
        <begin position="310"/>
        <end position="330"/>
    </location>
</feature>